<dbReference type="Proteomes" id="UP001246372">
    <property type="component" value="Unassembled WGS sequence"/>
</dbReference>
<feature type="transmembrane region" description="Helical" evidence="1">
    <location>
        <begin position="143"/>
        <end position="165"/>
    </location>
</feature>
<dbReference type="InterPro" id="IPR009339">
    <property type="entry name" value="DUF998"/>
</dbReference>
<organism evidence="2 3">
    <name type="scientific">Roseateles aquae</name>
    <dbReference type="NCBI Taxonomy" id="3077235"/>
    <lineage>
        <taxon>Bacteria</taxon>
        <taxon>Pseudomonadati</taxon>
        <taxon>Pseudomonadota</taxon>
        <taxon>Betaproteobacteria</taxon>
        <taxon>Burkholderiales</taxon>
        <taxon>Sphaerotilaceae</taxon>
        <taxon>Roseateles</taxon>
    </lineage>
</organism>
<accession>A0ABU3PIN7</accession>
<name>A0ABU3PIN7_9BURK</name>
<keyword evidence="1" id="KW-0812">Transmembrane</keyword>
<keyword evidence="3" id="KW-1185">Reference proteome</keyword>
<dbReference type="Pfam" id="PF06197">
    <property type="entry name" value="DUF998"/>
    <property type="match status" value="1"/>
</dbReference>
<keyword evidence="1" id="KW-1133">Transmembrane helix</keyword>
<sequence>MAVLRWIGVAAMATPLWFTAVYLAVSGLRPEFRHFNQAVSELGALDAPYRWWWNTLGYLLPGLVVVALALALRQLLAPRGLATLPFYALLASGLFLSMSGLFPGDFEHRGALTMRLHSIGAYGSGLCFVVAAFWLPLRFRVVAAWRSLSLPTMALAVLLLLSAVLRDGALPGLGQRLSFACLFCWVAVVGWGVFRESNAGTPGAGPACISC</sequence>
<reference evidence="2" key="1">
    <citation type="submission" date="2023-09" db="EMBL/GenBank/DDBJ databases">
        <title>Paucibacter sp. APW11 Genome sequencing and assembly.</title>
        <authorList>
            <person name="Kim I."/>
        </authorList>
    </citation>
    <scope>NUCLEOTIDE SEQUENCE</scope>
    <source>
        <strain evidence="2">APW11</strain>
    </source>
</reference>
<evidence type="ECO:0000313" key="2">
    <source>
        <dbReference type="EMBL" id="MDT9002424.1"/>
    </source>
</evidence>
<evidence type="ECO:0000256" key="1">
    <source>
        <dbReference type="SAM" id="Phobius"/>
    </source>
</evidence>
<dbReference type="RefSeq" id="WP_315653321.1">
    <property type="nucleotide sequence ID" value="NZ_JAVXZY010000017.1"/>
</dbReference>
<proteinExistence type="predicted"/>
<feature type="transmembrane region" description="Helical" evidence="1">
    <location>
        <begin position="177"/>
        <end position="194"/>
    </location>
</feature>
<protein>
    <submittedName>
        <fullName evidence="2">DUF998 domain-containing protein</fullName>
    </submittedName>
</protein>
<evidence type="ECO:0000313" key="3">
    <source>
        <dbReference type="Proteomes" id="UP001246372"/>
    </source>
</evidence>
<feature type="transmembrane region" description="Helical" evidence="1">
    <location>
        <begin position="51"/>
        <end position="72"/>
    </location>
</feature>
<feature type="transmembrane region" description="Helical" evidence="1">
    <location>
        <begin position="6"/>
        <end position="25"/>
    </location>
</feature>
<dbReference type="EMBL" id="JAVXZY010000017">
    <property type="protein sequence ID" value="MDT9002424.1"/>
    <property type="molecule type" value="Genomic_DNA"/>
</dbReference>
<feature type="transmembrane region" description="Helical" evidence="1">
    <location>
        <begin position="116"/>
        <end position="137"/>
    </location>
</feature>
<comment type="caution">
    <text evidence="2">The sequence shown here is derived from an EMBL/GenBank/DDBJ whole genome shotgun (WGS) entry which is preliminary data.</text>
</comment>
<gene>
    <name evidence="2" type="ORF">RQP53_24295</name>
</gene>
<keyword evidence="1" id="KW-0472">Membrane</keyword>
<feature type="transmembrane region" description="Helical" evidence="1">
    <location>
        <begin position="84"/>
        <end position="104"/>
    </location>
</feature>